<gene>
    <name evidence="2" type="ORF">LKD81_17575</name>
</gene>
<sequence>MAKALVAYFSASGVTKKLAERLAKTTGADLHEIQPEVPYTSEDLNWMDKKSRSTIEMTDKTIRPAITGKVENMASYDVVFVAFPIWWYVAPTIVNTFLEQYDLSGKKIVPVATSGGSGMGKTNQELAPSCPGAILEEGKRFEANAGESELKIWAEKFL</sequence>
<dbReference type="InterPro" id="IPR029039">
    <property type="entry name" value="Flavoprotein-like_sf"/>
</dbReference>
<accession>A0AAE3EDX6</accession>
<name>A0AAE3EDX6_9FIRM</name>
<dbReference type="GO" id="GO:0016651">
    <property type="term" value="F:oxidoreductase activity, acting on NAD(P)H"/>
    <property type="evidence" value="ECO:0007669"/>
    <property type="project" value="UniProtKB-ARBA"/>
</dbReference>
<feature type="domain" description="Flavodoxin-like" evidence="1">
    <location>
        <begin position="3"/>
        <end position="156"/>
    </location>
</feature>
<reference evidence="2" key="1">
    <citation type="submission" date="2021-10" db="EMBL/GenBank/DDBJ databases">
        <title>Anaerobic single-cell dispensing facilitates the cultivation of human gut bacteria.</title>
        <authorList>
            <person name="Afrizal A."/>
        </authorList>
    </citation>
    <scope>NUCLEOTIDE SEQUENCE</scope>
    <source>
        <strain evidence="2">CLA-AA-H215</strain>
    </source>
</reference>
<dbReference type="PANTHER" id="PTHR39201:SF1">
    <property type="entry name" value="FLAVODOXIN-LIKE DOMAIN-CONTAINING PROTEIN"/>
    <property type="match status" value="1"/>
</dbReference>
<dbReference type="InterPro" id="IPR008254">
    <property type="entry name" value="Flavodoxin/NO_synth"/>
</dbReference>
<evidence type="ECO:0000259" key="1">
    <source>
        <dbReference type="Pfam" id="PF12682"/>
    </source>
</evidence>
<dbReference type="EMBL" id="JAJEQR010000099">
    <property type="protein sequence ID" value="MCC2232773.1"/>
    <property type="molecule type" value="Genomic_DNA"/>
</dbReference>
<dbReference type="NCBIfam" id="NF005501">
    <property type="entry name" value="PRK07116.1"/>
    <property type="match status" value="1"/>
</dbReference>
<protein>
    <submittedName>
        <fullName evidence="2">NAD(P)H-dependent oxidoreductase</fullName>
    </submittedName>
</protein>
<evidence type="ECO:0000313" key="2">
    <source>
        <dbReference type="EMBL" id="MCC2232773.1"/>
    </source>
</evidence>
<proteinExistence type="predicted"/>
<dbReference type="RefSeq" id="WP_308455158.1">
    <property type="nucleotide sequence ID" value="NZ_JAJEQR010000099.1"/>
</dbReference>
<comment type="caution">
    <text evidence="2">The sequence shown here is derived from an EMBL/GenBank/DDBJ whole genome shotgun (WGS) entry which is preliminary data.</text>
</comment>
<evidence type="ECO:0000313" key="3">
    <source>
        <dbReference type="Proteomes" id="UP001198182"/>
    </source>
</evidence>
<keyword evidence="3" id="KW-1185">Reference proteome</keyword>
<dbReference type="Proteomes" id="UP001198182">
    <property type="component" value="Unassembled WGS sequence"/>
</dbReference>
<dbReference type="Pfam" id="PF12682">
    <property type="entry name" value="Flavodoxin_4"/>
    <property type="match status" value="1"/>
</dbReference>
<dbReference type="AlphaFoldDB" id="A0AAE3EDX6"/>
<dbReference type="Gene3D" id="3.40.50.360">
    <property type="match status" value="1"/>
</dbReference>
<dbReference type="PANTHER" id="PTHR39201">
    <property type="entry name" value="EXPORTED PROTEIN-RELATED"/>
    <property type="match status" value="1"/>
</dbReference>
<organism evidence="2 3">
    <name type="scientific">Hominifimenecus microfluidus</name>
    <dbReference type="NCBI Taxonomy" id="2885348"/>
    <lineage>
        <taxon>Bacteria</taxon>
        <taxon>Bacillati</taxon>
        <taxon>Bacillota</taxon>
        <taxon>Clostridia</taxon>
        <taxon>Lachnospirales</taxon>
        <taxon>Lachnospiraceae</taxon>
        <taxon>Hominifimenecus</taxon>
    </lineage>
</organism>
<dbReference type="SUPFAM" id="SSF52218">
    <property type="entry name" value="Flavoproteins"/>
    <property type="match status" value="1"/>
</dbReference>
<dbReference type="GO" id="GO:0010181">
    <property type="term" value="F:FMN binding"/>
    <property type="evidence" value="ECO:0007669"/>
    <property type="project" value="InterPro"/>
</dbReference>